<protein>
    <submittedName>
        <fullName evidence="5">GGDEF domain-containing protein</fullName>
    </submittedName>
</protein>
<keyword evidence="1" id="KW-1133">Transmembrane helix</keyword>
<evidence type="ECO:0000259" key="4">
    <source>
        <dbReference type="PROSITE" id="PS50887"/>
    </source>
</evidence>
<feature type="transmembrane region" description="Helical" evidence="1">
    <location>
        <begin position="187"/>
        <end position="206"/>
    </location>
</feature>
<feature type="domain" description="EAL" evidence="3">
    <location>
        <begin position="577"/>
        <end position="827"/>
    </location>
</feature>
<gene>
    <name evidence="5" type="ORF">GCM10010909_26200</name>
</gene>
<dbReference type="EMBL" id="BSOS01000073">
    <property type="protein sequence ID" value="GLR67939.1"/>
    <property type="molecule type" value="Genomic_DNA"/>
</dbReference>
<dbReference type="PROSITE" id="PS50883">
    <property type="entry name" value="EAL"/>
    <property type="match status" value="1"/>
</dbReference>
<dbReference type="Proteomes" id="UP001156641">
    <property type="component" value="Unassembled WGS sequence"/>
</dbReference>
<dbReference type="InterPro" id="IPR001633">
    <property type="entry name" value="EAL_dom"/>
</dbReference>
<evidence type="ECO:0000313" key="6">
    <source>
        <dbReference type="Proteomes" id="UP001156641"/>
    </source>
</evidence>
<dbReference type="PROSITE" id="PS50887">
    <property type="entry name" value="GGDEF"/>
    <property type="match status" value="1"/>
</dbReference>
<dbReference type="InterPro" id="IPR035919">
    <property type="entry name" value="EAL_sf"/>
</dbReference>
<dbReference type="InterPro" id="IPR043128">
    <property type="entry name" value="Rev_trsase/Diguanyl_cyclase"/>
</dbReference>
<feature type="transmembrane region" description="Helical" evidence="1">
    <location>
        <begin position="158"/>
        <end position="181"/>
    </location>
</feature>
<dbReference type="PROSITE" id="PS50113">
    <property type="entry name" value="PAC"/>
    <property type="match status" value="1"/>
</dbReference>
<accession>A0ABQ6A6Y1</accession>
<feature type="transmembrane region" description="Helical" evidence="1">
    <location>
        <begin position="213"/>
        <end position="231"/>
    </location>
</feature>
<dbReference type="Gene3D" id="3.20.20.450">
    <property type="entry name" value="EAL domain"/>
    <property type="match status" value="1"/>
</dbReference>
<feature type="transmembrane region" description="Helical" evidence="1">
    <location>
        <begin position="92"/>
        <end position="114"/>
    </location>
</feature>
<evidence type="ECO:0000259" key="2">
    <source>
        <dbReference type="PROSITE" id="PS50113"/>
    </source>
</evidence>
<proteinExistence type="predicted"/>
<dbReference type="PANTHER" id="PTHR44757:SF10">
    <property type="entry name" value="MEMBRANE PROTEIN"/>
    <property type="match status" value="1"/>
</dbReference>
<dbReference type="CDD" id="cd01949">
    <property type="entry name" value="GGDEF"/>
    <property type="match status" value="1"/>
</dbReference>
<feature type="transmembrane region" description="Helical" evidence="1">
    <location>
        <begin position="237"/>
        <end position="255"/>
    </location>
</feature>
<dbReference type="Pfam" id="PF00563">
    <property type="entry name" value="EAL"/>
    <property type="match status" value="1"/>
</dbReference>
<comment type="caution">
    <text evidence="5">The sequence shown here is derived from an EMBL/GenBank/DDBJ whole genome shotgun (WGS) entry which is preliminary data.</text>
</comment>
<dbReference type="InterPro" id="IPR029787">
    <property type="entry name" value="Nucleotide_cyclase"/>
</dbReference>
<dbReference type="Gene3D" id="3.30.450.20">
    <property type="entry name" value="PAS domain"/>
    <property type="match status" value="1"/>
</dbReference>
<dbReference type="InterPro" id="IPR000700">
    <property type="entry name" value="PAS-assoc_C"/>
</dbReference>
<keyword evidence="1" id="KW-0472">Membrane</keyword>
<evidence type="ECO:0000256" key="1">
    <source>
        <dbReference type="SAM" id="Phobius"/>
    </source>
</evidence>
<feature type="transmembrane region" description="Helical" evidence="1">
    <location>
        <begin position="120"/>
        <end position="137"/>
    </location>
</feature>
<dbReference type="SMART" id="SM00267">
    <property type="entry name" value="GGDEF"/>
    <property type="match status" value="1"/>
</dbReference>
<dbReference type="SUPFAM" id="SSF55073">
    <property type="entry name" value="Nucleotide cyclase"/>
    <property type="match status" value="1"/>
</dbReference>
<dbReference type="CDD" id="cd01948">
    <property type="entry name" value="EAL"/>
    <property type="match status" value="1"/>
</dbReference>
<dbReference type="SMART" id="SM00052">
    <property type="entry name" value="EAL"/>
    <property type="match status" value="1"/>
</dbReference>
<dbReference type="Pfam" id="PF00990">
    <property type="entry name" value="GGDEF"/>
    <property type="match status" value="1"/>
</dbReference>
<evidence type="ECO:0000259" key="3">
    <source>
        <dbReference type="PROSITE" id="PS50883"/>
    </source>
</evidence>
<dbReference type="InterPro" id="IPR013656">
    <property type="entry name" value="PAS_4"/>
</dbReference>
<dbReference type="PANTHER" id="PTHR44757">
    <property type="entry name" value="DIGUANYLATE CYCLASE DGCP"/>
    <property type="match status" value="1"/>
</dbReference>
<dbReference type="InterPro" id="IPR000160">
    <property type="entry name" value="GGDEF_dom"/>
</dbReference>
<name>A0ABQ6A6Y1_9PROT</name>
<organism evidence="5 6">
    <name type="scientific">Acidocella aquatica</name>
    <dbReference type="NCBI Taxonomy" id="1922313"/>
    <lineage>
        <taxon>Bacteria</taxon>
        <taxon>Pseudomonadati</taxon>
        <taxon>Pseudomonadota</taxon>
        <taxon>Alphaproteobacteria</taxon>
        <taxon>Acetobacterales</taxon>
        <taxon>Acidocellaceae</taxon>
        <taxon>Acidocella</taxon>
    </lineage>
</organism>
<dbReference type="InterPro" id="IPR052155">
    <property type="entry name" value="Biofilm_reg_signaling"/>
</dbReference>
<keyword evidence="6" id="KW-1185">Reference proteome</keyword>
<evidence type="ECO:0000313" key="5">
    <source>
        <dbReference type="EMBL" id="GLR67939.1"/>
    </source>
</evidence>
<feature type="domain" description="GGDEF" evidence="4">
    <location>
        <begin position="436"/>
        <end position="568"/>
    </location>
</feature>
<feature type="domain" description="PAC" evidence="2">
    <location>
        <begin position="352"/>
        <end position="406"/>
    </location>
</feature>
<dbReference type="Gene3D" id="3.30.70.270">
    <property type="match status" value="1"/>
</dbReference>
<dbReference type="Pfam" id="PF08448">
    <property type="entry name" value="PAS_4"/>
    <property type="match status" value="1"/>
</dbReference>
<keyword evidence="1" id="KW-0812">Transmembrane</keyword>
<sequence length="845" mass="93689">MSLWKWPVEVGPVCQEDWIFKISGHGLRPATKGNEGVPNEGALNEGALNEGMLQESSRLLRRFTKSFGRLAAGLKVPADLSERLLLDQASDFSYIILAISLLGLNQIGLLLIYFFRQPGALLRGLMFLAVAVCYFIIMGKARLWLRRDKPLGEDAKAYIRGMSQLLAVMGVVWAVLFVILMRQHDTGQLSLLYGVFVGCLATPVMVSPISCAISYWLPTCLGICIACVFATTFEPFALVNLIAFMGLTGFCILYLNSRLNERAVSSLRLEENGEVIKLLLRDFEESASDWLWETSAGLELKPVSHRLAQVAHRPVESFRGQFPRAMLGEIMNYDHRPGSPIDRLCRVIDEHSPFRDMIVPVLINGEERYWSLTGKPILDKDGRFSGYHGVGSDITGQRRQQEQIAFLARHDSLTKLANRVLFNEVLHQACDNCQQTGFALLCLDLDHFKAVNDTLGHATGDGVLVAVAERLRGCIREFDIAARLGGDEFAIILVTEDPQEAGGIASRIIERVSRPYHFDGQMVQIGMSAGITMAPRDSRNPSGLMKNADLALYRAKAEGRGTWRLYDVEMDERQKDRRILQSALRQAVLRDEFRLEYQPLVNLADGRIVGAEALLRWQHPERGLLPPGDFIALAEDAGLIGQIGEWVLGQACREAANWPEHVGIAVNLSPLQFRDSGLVEIIDRALAQAGLAPGRLELEITETTMLETNSETVDALWQLHGRGVRVALDDFGTGYSSLSYLRRFPFDKIKIDRSFIRDLGYEKDDSSIVLAIIGLAERMGMVVTAEGVETPRQAEILNSYGCGQAQGYLFSRPVSAAVFGELLVTGTPLCPWQSVAEPLARTAAQ</sequence>
<reference evidence="6" key="1">
    <citation type="journal article" date="2019" name="Int. J. Syst. Evol. Microbiol.">
        <title>The Global Catalogue of Microorganisms (GCM) 10K type strain sequencing project: providing services to taxonomists for standard genome sequencing and annotation.</title>
        <authorList>
            <consortium name="The Broad Institute Genomics Platform"/>
            <consortium name="The Broad Institute Genome Sequencing Center for Infectious Disease"/>
            <person name="Wu L."/>
            <person name="Ma J."/>
        </authorList>
    </citation>
    <scope>NUCLEOTIDE SEQUENCE [LARGE SCALE GENOMIC DNA]</scope>
    <source>
        <strain evidence="6">NBRC 112502</strain>
    </source>
</reference>
<dbReference type="NCBIfam" id="TIGR00254">
    <property type="entry name" value="GGDEF"/>
    <property type="match status" value="1"/>
</dbReference>
<dbReference type="SUPFAM" id="SSF141868">
    <property type="entry name" value="EAL domain-like"/>
    <property type="match status" value="1"/>
</dbReference>
<dbReference type="SUPFAM" id="SSF55785">
    <property type="entry name" value="PYP-like sensor domain (PAS domain)"/>
    <property type="match status" value="1"/>
</dbReference>
<dbReference type="InterPro" id="IPR035965">
    <property type="entry name" value="PAS-like_dom_sf"/>
</dbReference>